<evidence type="ECO:0000256" key="11">
    <source>
        <dbReference type="ARBA" id="ARBA00022777"/>
    </source>
</evidence>
<name>A0AAD6EWY8_9POAL</name>
<evidence type="ECO:0000256" key="19">
    <source>
        <dbReference type="SAM" id="MobiDB-lite"/>
    </source>
</evidence>
<keyword evidence="3" id="KW-0723">Serine/threonine-protein kinase</keyword>
<dbReference type="EMBL" id="JAMRDG010000001">
    <property type="protein sequence ID" value="KAJ3704095.1"/>
    <property type="molecule type" value="Genomic_DNA"/>
</dbReference>
<feature type="binding site" evidence="18">
    <location>
        <position position="626"/>
    </location>
    <ligand>
        <name>ATP</name>
        <dbReference type="ChEBI" id="CHEBI:30616"/>
    </ligand>
</feature>
<evidence type="ECO:0000256" key="14">
    <source>
        <dbReference type="ARBA" id="ARBA00023136"/>
    </source>
</evidence>
<feature type="region of interest" description="Disordered" evidence="19">
    <location>
        <begin position="557"/>
        <end position="576"/>
    </location>
</feature>
<evidence type="ECO:0000256" key="18">
    <source>
        <dbReference type="PROSITE-ProRule" id="PRU10141"/>
    </source>
</evidence>
<keyword evidence="6" id="KW-0808">Transferase</keyword>
<evidence type="ECO:0000256" key="10">
    <source>
        <dbReference type="ARBA" id="ARBA00022741"/>
    </source>
</evidence>
<dbReference type="InterPro" id="IPR032675">
    <property type="entry name" value="LRR_dom_sf"/>
</dbReference>
<evidence type="ECO:0000256" key="15">
    <source>
        <dbReference type="ARBA" id="ARBA00023170"/>
    </source>
</evidence>
<protein>
    <recommendedName>
        <fullName evidence="2">non-specific serine/threonine protein kinase</fullName>
        <ecNumber evidence="2">2.7.11.1</ecNumber>
    </recommendedName>
</protein>
<dbReference type="Gene3D" id="3.30.200.20">
    <property type="entry name" value="Phosphorylase Kinase, domain 1"/>
    <property type="match status" value="1"/>
</dbReference>
<dbReference type="SMART" id="SM00220">
    <property type="entry name" value="S_TKc"/>
    <property type="match status" value="1"/>
</dbReference>
<dbReference type="PROSITE" id="PS50011">
    <property type="entry name" value="PROTEIN_KINASE_DOM"/>
    <property type="match status" value="1"/>
</dbReference>
<dbReference type="InterPro" id="IPR001611">
    <property type="entry name" value="Leu-rich_rpt"/>
</dbReference>
<keyword evidence="5" id="KW-0433">Leucine-rich repeat</keyword>
<dbReference type="PRINTS" id="PR00019">
    <property type="entry name" value="LEURICHRPT"/>
</dbReference>
<evidence type="ECO:0000256" key="16">
    <source>
        <dbReference type="ARBA" id="ARBA00047899"/>
    </source>
</evidence>
<dbReference type="InterPro" id="IPR011009">
    <property type="entry name" value="Kinase-like_dom_sf"/>
</dbReference>
<dbReference type="Gene3D" id="3.80.10.10">
    <property type="entry name" value="Ribonuclease Inhibitor"/>
    <property type="match status" value="1"/>
</dbReference>
<keyword evidence="10 18" id="KW-0547">Nucleotide-binding</keyword>
<keyword evidence="11" id="KW-0418">Kinase</keyword>
<evidence type="ECO:0000256" key="1">
    <source>
        <dbReference type="ARBA" id="ARBA00004162"/>
    </source>
</evidence>
<keyword evidence="7 20" id="KW-0812">Transmembrane</keyword>
<dbReference type="SUPFAM" id="SSF56112">
    <property type="entry name" value="Protein kinase-like (PK-like)"/>
    <property type="match status" value="1"/>
</dbReference>
<dbReference type="PROSITE" id="PS00107">
    <property type="entry name" value="PROTEIN_KINASE_ATP"/>
    <property type="match status" value="1"/>
</dbReference>
<dbReference type="GO" id="GO:0005524">
    <property type="term" value="F:ATP binding"/>
    <property type="evidence" value="ECO:0007669"/>
    <property type="project" value="UniProtKB-UniRule"/>
</dbReference>
<feature type="chain" id="PRO_5041961072" description="non-specific serine/threonine protein kinase" evidence="21">
    <location>
        <begin position="24"/>
        <end position="926"/>
    </location>
</feature>
<feature type="transmembrane region" description="Helical" evidence="20">
    <location>
        <begin position="527"/>
        <end position="550"/>
    </location>
</feature>
<sequence>MSTMVVWFVFLAIMFLNNAGVAGQADDTGFVSIDCGLAGNSSYKDASSTLTYSSEEAFIDTGTNHNISAAYVTSTLSPHYLNVRSFSNGIRNCYTIRSLVKGEKYLVRATFMYGNYDGLNKGVIFDLHIGVNYWKTVNISNPDKRTIAEVIFVAPVDYIQVCLVNTGLGTPFISSLDLRPMKNSLYPLANSSQSLALQHRLNAGPTDTTIIRYPDDPHDRMWEPWSNYPYWTEITTSSHVQNVQNDIFEVPSVVLQTAVTPVNATPANTSELKFFWLPDPPDKDPEYLANLHVSELMNLTKDQKREFNITLNDAMFSPGPFSPEPLYANAVYGFKPVHGRQQYILTLKATANSTLPPIINAVEVFVVLQVSGIPTDSADVSAINTIKSQYQIKRDWYGDPCVPKTYAWDGLNCSDAVSGSPRITVLRLASSGLTGEVTNAFANLKALQTLDLSHNNLTGSIPAVLSELPSLALLDLTGNKLNGSIPSALLKKSKDGSLTLRVADNADLCYDGTECNQSKKKSNSSKITIAIIVPIVVVLILAAAGILIICKFRRPGSSKKPSINPQNPENPDISSTMNTSLQLENHQFTYRDLKQITNNFQREIGRGGFGVVYRGCLVDGTQVAVKMQCDRSTQEVNDFMVEAQHLIRIHHRNLVSLVGYCNDQNCLALVLEYMSEGSLQDHLRGRARGGQPLTWRERIQIALDSAIGLQYLHKGCNPPLIHQDVKPNNILLNAKLEAKIADFGVSKAFRSNEDTHVSVSSPVGTKGYIDPEYFMTLRLTEKSDVYSFGVVLLQIITGQPAIIEGTGPNSEYVNVTAWVRQRLSRGNIESVVDARMQGDYDINSVWKAADVALKCSAENGAHRPTMTEVVVQLKECIELEVAAGRNHNIYSGNSSNGHPSGVCQNGIHAIEQQLVSITMAGGPIMR</sequence>
<dbReference type="InterPro" id="IPR000719">
    <property type="entry name" value="Prot_kinase_dom"/>
</dbReference>
<dbReference type="GO" id="GO:0005886">
    <property type="term" value="C:plasma membrane"/>
    <property type="evidence" value="ECO:0007669"/>
    <property type="project" value="UniProtKB-SubCell"/>
</dbReference>
<evidence type="ECO:0000313" key="23">
    <source>
        <dbReference type="EMBL" id="KAJ3704095.1"/>
    </source>
</evidence>
<accession>A0AAD6EWY8</accession>
<reference evidence="23 24" key="1">
    <citation type="journal article" date="2022" name="Cell">
        <title>Repeat-based holocentromeres influence genome architecture and karyotype evolution.</title>
        <authorList>
            <person name="Hofstatter P.G."/>
            <person name="Thangavel G."/>
            <person name="Lux T."/>
            <person name="Neumann P."/>
            <person name="Vondrak T."/>
            <person name="Novak P."/>
            <person name="Zhang M."/>
            <person name="Costa L."/>
            <person name="Castellani M."/>
            <person name="Scott A."/>
            <person name="Toegelov H."/>
            <person name="Fuchs J."/>
            <person name="Mata-Sucre Y."/>
            <person name="Dias Y."/>
            <person name="Vanzela A.L.L."/>
            <person name="Huettel B."/>
            <person name="Almeida C.C.S."/>
            <person name="Simkova H."/>
            <person name="Souza G."/>
            <person name="Pedrosa-Harand A."/>
            <person name="Macas J."/>
            <person name="Mayer K.F.X."/>
            <person name="Houben A."/>
            <person name="Marques A."/>
        </authorList>
    </citation>
    <scope>NUCLEOTIDE SEQUENCE [LARGE SCALE GENOMIC DNA]</scope>
    <source>
        <strain evidence="23">RhyTen1mFocal</strain>
    </source>
</reference>
<dbReference type="InterPro" id="IPR008271">
    <property type="entry name" value="Ser/Thr_kinase_AS"/>
</dbReference>
<evidence type="ECO:0000256" key="2">
    <source>
        <dbReference type="ARBA" id="ARBA00012513"/>
    </source>
</evidence>
<comment type="subcellular location">
    <subcellularLocation>
        <location evidence="1">Cell membrane</location>
        <topology evidence="1">Single-pass membrane protein</topology>
    </subcellularLocation>
</comment>
<evidence type="ECO:0000256" key="17">
    <source>
        <dbReference type="ARBA" id="ARBA00048679"/>
    </source>
</evidence>
<comment type="catalytic activity">
    <reaction evidence="17">
        <text>L-seryl-[protein] + ATP = O-phospho-L-seryl-[protein] + ADP + H(+)</text>
        <dbReference type="Rhea" id="RHEA:17989"/>
        <dbReference type="Rhea" id="RHEA-COMP:9863"/>
        <dbReference type="Rhea" id="RHEA-COMP:11604"/>
        <dbReference type="ChEBI" id="CHEBI:15378"/>
        <dbReference type="ChEBI" id="CHEBI:29999"/>
        <dbReference type="ChEBI" id="CHEBI:30616"/>
        <dbReference type="ChEBI" id="CHEBI:83421"/>
        <dbReference type="ChEBI" id="CHEBI:456216"/>
        <dbReference type="EC" id="2.7.11.1"/>
    </reaction>
</comment>
<dbReference type="InterPro" id="IPR017441">
    <property type="entry name" value="Protein_kinase_ATP_BS"/>
</dbReference>
<feature type="compositionally biased region" description="Polar residues" evidence="19">
    <location>
        <begin position="559"/>
        <end position="576"/>
    </location>
</feature>
<dbReference type="PANTHER" id="PTHR45631:SF202">
    <property type="entry name" value="SENESCENCE-INDUCED RECEPTOR-LIKE SERINE_THREONINE-PROTEIN KINASE"/>
    <property type="match status" value="1"/>
</dbReference>
<evidence type="ECO:0000256" key="13">
    <source>
        <dbReference type="ARBA" id="ARBA00022989"/>
    </source>
</evidence>
<dbReference type="Pfam" id="PF07714">
    <property type="entry name" value="PK_Tyr_Ser-Thr"/>
    <property type="match status" value="1"/>
</dbReference>
<keyword evidence="13 20" id="KW-1133">Transmembrane helix</keyword>
<evidence type="ECO:0000256" key="5">
    <source>
        <dbReference type="ARBA" id="ARBA00022614"/>
    </source>
</evidence>
<evidence type="ECO:0000256" key="6">
    <source>
        <dbReference type="ARBA" id="ARBA00022679"/>
    </source>
</evidence>
<evidence type="ECO:0000256" key="21">
    <source>
        <dbReference type="SAM" id="SignalP"/>
    </source>
</evidence>
<keyword evidence="4" id="KW-0597">Phosphoprotein</keyword>
<evidence type="ECO:0000256" key="7">
    <source>
        <dbReference type="ARBA" id="ARBA00022692"/>
    </source>
</evidence>
<dbReference type="FunFam" id="3.30.200.20:FF:000039">
    <property type="entry name" value="receptor-like protein kinase FERONIA"/>
    <property type="match status" value="1"/>
</dbReference>
<evidence type="ECO:0000259" key="22">
    <source>
        <dbReference type="PROSITE" id="PS50011"/>
    </source>
</evidence>
<feature type="signal peptide" evidence="21">
    <location>
        <begin position="1"/>
        <end position="23"/>
    </location>
</feature>
<evidence type="ECO:0000256" key="4">
    <source>
        <dbReference type="ARBA" id="ARBA00022553"/>
    </source>
</evidence>
<dbReference type="InterPro" id="IPR001245">
    <property type="entry name" value="Ser-Thr/Tyr_kinase_cat_dom"/>
</dbReference>
<dbReference type="InterPro" id="IPR024788">
    <property type="entry name" value="Malectin-like_Carb-bd_dom"/>
</dbReference>
<keyword evidence="8 21" id="KW-0732">Signal</keyword>
<evidence type="ECO:0000256" key="20">
    <source>
        <dbReference type="SAM" id="Phobius"/>
    </source>
</evidence>
<keyword evidence="24" id="KW-1185">Reference proteome</keyword>
<keyword evidence="14 20" id="KW-0472">Membrane</keyword>
<dbReference type="EC" id="2.7.11.1" evidence="2"/>
<evidence type="ECO:0000256" key="9">
    <source>
        <dbReference type="ARBA" id="ARBA00022737"/>
    </source>
</evidence>
<keyword evidence="9" id="KW-0677">Repeat</keyword>
<proteinExistence type="predicted"/>
<evidence type="ECO:0000256" key="3">
    <source>
        <dbReference type="ARBA" id="ARBA00022527"/>
    </source>
</evidence>
<dbReference type="PROSITE" id="PS51450">
    <property type="entry name" value="LRR"/>
    <property type="match status" value="1"/>
</dbReference>
<keyword evidence="15" id="KW-0675">Receptor</keyword>
<keyword evidence="12 18" id="KW-0067">ATP-binding</keyword>
<feature type="domain" description="Protein kinase" evidence="22">
    <location>
        <begin position="598"/>
        <end position="877"/>
    </location>
</feature>
<evidence type="ECO:0000256" key="8">
    <source>
        <dbReference type="ARBA" id="ARBA00022729"/>
    </source>
</evidence>
<dbReference type="GO" id="GO:0004674">
    <property type="term" value="F:protein serine/threonine kinase activity"/>
    <property type="evidence" value="ECO:0007669"/>
    <property type="project" value="UniProtKB-KW"/>
</dbReference>
<dbReference type="FunFam" id="1.10.510.10:FF:000146">
    <property type="entry name" value="LRR receptor-like serine/threonine-protein kinase IOS1"/>
    <property type="match status" value="1"/>
</dbReference>
<dbReference type="FunFam" id="3.80.10.10:FF:000129">
    <property type="entry name" value="Leucine-rich repeat receptor-like kinase"/>
    <property type="match status" value="1"/>
</dbReference>
<gene>
    <name evidence="23" type="ORF">LUZ61_007800</name>
</gene>
<comment type="catalytic activity">
    <reaction evidence="16">
        <text>L-threonyl-[protein] + ATP = O-phospho-L-threonyl-[protein] + ADP + H(+)</text>
        <dbReference type="Rhea" id="RHEA:46608"/>
        <dbReference type="Rhea" id="RHEA-COMP:11060"/>
        <dbReference type="Rhea" id="RHEA-COMP:11605"/>
        <dbReference type="ChEBI" id="CHEBI:15378"/>
        <dbReference type="ChEBI" id="CHEBI:30013"/>
        <dbReference type="ChEBI" id="CHEBI:30616"/>
        <dbReference type="ChEBI" id="CHEBI:61977"/>
        <dbReference type="ChEBI" id="CHEBI:456216"/>
        <dbReference type="EC" id="2.7.11.1"/>
    </reaction>
</comment>
<dbReference type="Pfam" id="PF13855">
    <property type="entry name" value="LRR_8"/>
    <property type="match status" value="1"/>
</dbReference>
<organism evidence="23 24">
    <name type="scientific">Rhynchospora tenuis</name>
    <dbReference type="NCBI Taxonomy" id="198213"/>
    <lineage>
        <taxon>Eukaryota</taxon>
        <taxon>Viridiplantae</taxon>
        <taxon>Streptophyta</taxon>
        <taxon>Embryophyta</taxon>
        <taxon>Tracheophyta</taxon>
        <taxon>Spermatophyta</taxon>
        <taxon>Magnoliopsida</taxon>
        <taxon>Liliopsida</taxon>
        <taxon>Poales</taxon>
        <taxon>Cyperaceae</taxon>
        <taxon>Cyperoideae</taxon>
        <taxon>Rhynchosporeae</taxon>
        <taxon>Rhynchospora</taxon>
    </lineage>
</organism>
<dbReference type="AlphaFoldDB" id="A0AAD6EWY8"/>
<evidence type="ECO:0000256" key="12">
    <source>
        <dbReference type="ARBA" id="ARBA00022840"/>
    </source>
</evidence>
<dbReference type="PROSITE" id="PS00108">
    <property type="entry name" value="PROTEIN_KINASE_ST"/>
    <property type="match status" value="1"/>
</dbReference>
<dbReference type="PANTHER" id="PTHR45631">
    <property type="entry name" value="OS07G0107800 PROTEIN-RELATED"/>
    <property type="match status" value="1"/>
</dbReference>
<dbReference type="Gene3D" id="1.10.510.10">
    <property type="entry name" value="Transferase(Phosphotransferase) domain 1"/>
    <property type="match status" value="1"/>
</dbReference>
<dbReference type="Proteomes" id="UP001210211">
    <property type="component" value="Unassembled WGS sequence"/>
</dbReference>
<comment type="caution">
    <text evidence="23">The sequence shown here is derived from an EMBL/GenBank/DDBJ whole genome shotgun (WGS) entry which is preliminary data.</text>
</comment>
<evidence type="ECO:0000313" key="24">
    <source>
        <dbReference type="Proteomes" id="UP001210211"/>
    </source>
</evidence>
<dbReference type="SUPFAM" id="SSF52058">
    <property type="entry name" value="L domain-like"/>
    <property type="match status" value="1"/>
</dbReference>
<dbReference type="Pfam" id="PF12819">
    <property type="entry name" value="Malectin_like"/>
    <property type="match status" value="1"/>
</dbReference>